<dbReference type="RefSeq" id="XP_002764639.1">
    <property type="nucleotide sequence ID" value="XM_002764593.1"/>
</dbReference>
<evidence type="ECO:0000256" key="2">
    <source>
        <dbReference type="ARBA" id="ARBA00022980"/>
    </source>
</evidence>
<evidence type="ECO:0000313" key="5">
    <source>
        <dbReference type="EMBL" id="EEQ97356.1"/>
    </source>
</evidence>
<sequence length="182" mass="20805">MSHRKFEVPRHGSLGFLPRKRTRHHKGKVKSFPKDDQSKPCHLTAFMGYKAGMTHIVRDVDKPGSKLHRKEVVEAVTVLEAPPMVCVGFVGYVETPNGLRALTTVWAKHLSDEVRRRFYKNWYHSKKKLSASTKRRTMTLRSSGVRSTARVVRAIMHTQVSKVKLTQKTPTLSTSGQRWLCI</sequence>
<keyword evidence="3" id="KW-0687">Ribonucleoprotein</keyword>
<protein>
    <submittedName>
        <fullName evidence="5">60S ribosomal protein L3, putative</fullName>
    </submittedName>
</protein>
<comment type="similarity">
    <text evidence="1">Belongs to the universal ribosomal protein uL3 family.</text>
</comment>
<dbReference type="GO" id="GO:0006412">
    <property type="term" value="P:translation"/>
    <property type="evidence" value="ECO:0007669"/>
    <property type="project" value="InterPro"/>
</dbReference>
<keyword evidence="2 5" id="KW-0689">Ribosomal protein</keyword>
<dbReference type="InterPro" id="IPR009000">
    <property type="entry name" value="Transl_B-barrel_sf"/>
</dbReference>
<dbReference type="Gene3D" id="3.30.1430.10">
    <property type="match status" value="1"/>
</dbReference>
<dbReference type="GO" id="GO:0003723">
    <property type="term" value="F:RNA binding"/>
    <property type="evidence" value="ECO:0007669"/>
    <property type="project" value="TreeGrafter"/>
</dbReference>
<accession>C5M0Y8</accession>
<evidence type="ECO:0000256" key="1">
    <source>
        <dbReference type="ARBA" id="ARBA00006540"/>
    </source>
</evidence>
<feature type="region of interest" description="Disordered" evidence="4">
    <location>
        <begin position="1"/>
        <end position="36"/>
    </location>
</feature>
<dbReference type="GO" id="GO:0003735">
    <property type="term" value="F:structural constituent of ribosome"/>
    <property type="evidence" value="ECO:0007669"/>
    <property type="project" value="InterPro"/>
</dbReference>
<feature type="compositionally biased region" description="Basic residues" evidence="4">
    <location>
        <begin position="18"/>
        <end position="31"/>
    </location>
</feature>
<dbReference type="PANTHER" id="PTHR11363:SF5">
    <property type="entry name" value="LARGE RIBOSOMAL SUBUNIT PROTEIN UL3"/>
    <property type="match status" value="1"/>
</dbReference>
<evidence type="ECO:0000256" key="4">
    <source>
        <dbReference type="SAM" id="MobiDB-lite"/>
    </source>
</evidence>
<dbReference type="OrthoDB" id="360794at2759"/>
<dbReference type="AlphaFoldDB" id="C5M0Y8"/>
<evidence type="ECO:0000256" key="3">
    <source>
        <dbReference type="ARBA" id="ARBA00023274"/>
    </source>
</evidence>
<dbReference type="SUPFAM" id="SSF50447">
    <property type="entry name" value="Translation proteins"/>
    <property type="match status" value="1"/>
</dbReference>
<dbReference type="EMBL" id="GG687220">
    <property type="protein sequence ID" value="EEQ97356.1"/>
    <property type="molecule type" value="Genomic_DNA"/>
</dbReference>
<keyword evidence="6" id="KW-1185">Reference proteome</keyword>
<dbReference type="GeneID" id="9054816"/>
<dbReference type="InterPro" id="IPR000597">
    <property type="entry name" value="Ribosomal_uL3"/>
</dbReference>
<feature type="compositionally biased region" description="Basic and acidic residues" evidence="4">
    <location>
        <begin position="1"/>
        <end position="10"/>
    </location>
</feature>
<dbReference type="InterPro" id="IPR045077">
    <property type="entry name" value="L3_arc_euk"/>
</dbReference>
<name>C5M0Y8_PERM5</name>
<reference evidence="5 6" key="1">
    <citation type="submission" date="2008-07" db="EMBL/GenBank/DDBJ databases">
        <authorList>
            <person name="El-Sayed N."/>
            <person name="Caler E."/>
            <person name="Inman J."/>
            <person name="Amedeo P."/>
            <person name="Hass B."/>
            <person name="Wortman J."/>
        </authorList>
    </citation>
    <scope>NUCLEOTIDE SEQUENCE [LARGE SCALE GENOMIC DNA]</scope>
    <source>
        <strain evidence="6">ATCC 50983 / TXsc</strain>
    </source>
</reference>
<dbReference type="FunFam" id="2.40.30.10:FF:000079">
    <property type="entry name" value="60S ribosomal protein L3"/>
    <property type="match status" value="1"/>
</dbReference>
<dbReference type="GO" id="GO:0022625">
    <property type="term" value="C:cytosolic large ribosomal subunit"/>
    <property type="evidence" value="ECO:0007669"/>
    <property type="project" value="TreeGrafter"/>
</dbReference>
<dbReference type="OMA" id="FRIFTNC"/>
<evidence type="ECO:0000313" key="6">
    <source>
        <dbReference type="Proteomes" id="UP000007800"/>
    </source>
</evidence>
<dbReference type="PANTHER" id="PTHR11363">
    <property type="entry name" value="60S RIBOSOMAL PROTEIN L3-RELATED"/>
    <property type="match status" value="1"/>
</dbReference>
<dbReference type="Pfam" id="PF00297">
    <property type="entry name" value="Ribosomal_L3"/>
    <property type="match status" value="1"/>
</dbReference>
<organism evidence="6">
    <name type="scientific">Perkinsus marinus (strain ATCC 50983 / TXsc)</name>
    <dbReference type="NCBI Taxonomy" id="423536"/>
    <lineage>
        <taxon>Eukaryota</taxon>
        <taxon>Sar</taxon>
        <taxon>Alveolata</taxon>
        <taxon>Perkinsozoa</taxon>
        <taxon>Perkinsea</taxon>
        <taxon>Perkinsida</taxon>
        <taxon>Perkinsidae</taxon>
        <taxon>Perkinsus</taxon>
    </lineage>
</organism>
<gene>
    <name evidence="5" type="ORF">Pmar_PMAR005664</name>
</gene>
<proteinExistence type="inferred from homology"/>
<dbReference type="Gene3D" id="4.10.960.10">
    <property type="entry name" value="Ribosomal protein L3, domain 3"/>
    <property type="match status" value="1"/>
</dbReference>
<dbReference type="Proteomes" id="UP000007800">
    <property type="component" value="Unassembled WGS sequence"/>
</dbReference>
<dbReference type="InterPro" id="IPR044892">
    <property type="entry name" value="Ribosomal_L3_dom_3_arc_sf"/>
</dbReference>
<dbReference type="InParanoid" id="C5M0Y8"/>